<dbReference type="PANTHER" id="PTHR35565:SF1">
    <property type="entry name" value="TYPE VI SECRETION SYSTEM CONTRACTILE SHEATH LARGE SUBUNIT"/>
    <property type="match status" value="1"/>
</dbReference>
<reference evidence="3 4" key="1">
    <citation type="submission" date="2020-08" db="EMBL/GenBank/DDBJ databases">
        <authorList>
            <person name="Kim C.M."/>
        </authorList>
    </citation>
    <scope>NUCLEOTIDE SEQUENCE [LARGE SCALE GENOMIC DNA]</scope>
    <source>
        <strain evidence="3 4">SR9</strain>
    </source>
</reference>
<dbReference type="AlphaFoldDB" id="A0A7W4D9N3"/>
<name>A0A7W4D9N3_9GAMM</name>
<evidence type="ECO:0000259" key="1">
    <source>
        <dbReference type="Pfam" id="PF05943"/>
    </source>
</evidence>
<dbReference type="PANTHER" id="PTHR35565">
    <property type="entry name" value="CYTOPLASMIC PROTEIN-RELATED"/>
    <property type="match status" value="1"/>
</dbReference>
<feature type="domain" description="TssC1 N-terminal" evidence="1">
    <location>
        <begin position="65"/>
        <end position="364"/>
    </location>
</feature>
<dbReference type="Proteomes" id="UP000581189">
    <property type="component" value="Unassembled WGS sequence"/>
</dbReference>
<dbReference type="EMBL" id="JACJFN010000001">
    <property type="protein sequence ID" value="MBB1518538.1"/>
    <property type="molecule type" value="Genomic_DNA"/>
</dbReference>
<sequence length="491" mass="55759">MSTSAVVETTRNVAEAGILDRIIAETRLTPDDEAYDIAKRGVSAFIEELLKPHNQNEPVKKAMVDRMIAEIDAKLSRQMDEILHHADFQALESSWRGLKLLVDRTNFRENTKLEILNASKQDLLDDFEDSPEITQSGLYKHIYTAEYGQFGGQPVGAIVANYFFDPSSPDIKCMQHVASVACMAHAPFIAAAGPKFFGLESFTGLPNLKDLKDHFEGPQFAKWQSFREREDARYVGLTLPRFLLRNPYDPEENPVKSFVYKENVAASHEHYLWGNTAYTFASKLTDSFAKFRWCPNIIGPQSGGAVEDLPLHHFESMGEIETKIPTEVLVSDRREYELAEEGFIALTMRKGSDNAAFFSANSTQKPKFFGISEEGKTAELNYKLGTQLPYLFIVNRLAHYLKVLQREQIGAWKERTDLELELNKWIRQFVADQENPSSEVRSRRPLRAAQVIVSDVDGEPGWYRVSLNVRPHFKYMGADFTLSLVGKLDKE</sequence>
<dbReference type="InterPro" id="IPR010269">
    <property type="entry name" value="T6SS_TssC-like"/>
</dbReference>
<dbReference type="InterPro" id="IPR044031">
    <property type="entry name" value="TssC1_N"/>
</dbReference>
<gene>
    <name evidence="3" type="primary">tssC</name>
    <name evidence="3" type="ORF">H3H45_04755</name>
</gene>
<evidence type="ECO:0000313" key="4">
    <source>
        <dbReference type="Proteomes" id="UP000581189"/>
    </source>
</evidence>
<dbReference type="RefSeq" id="WP_182832570.1">
    <property type="nucleotide sequence ID" value="NZ_JACJFN010000001.1"/>
</dbReference>
<evidence type="ECO:0000259" key="2">
    <source>
        <dbReference type="Pfam" id="PF18945"/>
    </source>
</evidence>
<dbReference type="Pfam" id="PF05943">
    <property type="entry name" value="VipB"/>
    <property type="match status" value="1"/>
</dbReference>
<dbReference type="Pfam" id="PF18945">
    <property type="entry name" value="VipB_2"/>
    <property type="match status" value="1"/>
</dbReference>
<dbReference type="NCBIfam" id="TIGR03355">
    <property type="entry name" value="VI_chp_2"/>
    <property type="match status" value="1"/>
</dbReference>
<dbReference type="InterPro" id="IPR044032">
    <property type="entry name" value="TssC1_C"/>
</dbReference>
<protein>
    <submittedName>
        <fullName evidence="3">Type VI secretion system contractile sheath large subunit</fullName>
    </submittedName>
</protein>
<accession>A0A7W4D9N3</accession>
<evidence type="ECO:0000313" key="3">
    <source>
        <dbReference type="EMBL" id="MBB1518538.1"/>
    </source>
</evidence>
<organism evidence="3 4">
    <name type="scientific">Aquipseudomonas guryensis</name>
    <dbReference type="NCBI Taxonomy" id="2759165"/>
    <lineage>
        <taxon>Bacteria</taxon>
        <taxon>Pseudomonadati</taxon>
        <taxon>Pseudomonadota</taxon>
        <taxon>Gammaproteobacteria</taxon>
        <taxon>Pseudomonadales</taxon>
        <taxon>Pseudomonadaceae</taxon>
        <taxon>Aquipseudomonas</taxon>
    </lineage>
</organism>
<proteinExistence type="predicted"/>
<keyword evidence="4" id="KW-1185">Reference proteome</keyword>
<feature type="domain" description="TssC1 C-terminal" evidence="2">
    <location>
        <begin position="378"/>
        <end position="488"/>
    </location>
</feature>
<comment type="caution">
    <text evidence="3">The sequence shown here is derived from an EMBL/GenBank/DDBJ whole genome shotgun (WGS) entry which is preliminary data.</text>
</comment>